<evidence type="ECO:0000256" key="2">
    <source>
        <dbReference type="SAM" id="MobiDB-lite"/>
    </source>
</evidence>
<sequence length="226" mass="25008">MFRSSSSSSSSSSQSSFRRVLKAPGRPIAVRTEYVADSRTLLVVRPQGDRQSSRAYKIEDGDGVTLFTATGRKFSVRACREFWDASGLPLFELHRKMSLKNTWSVTLPGSKHANIATASTGWSVGDFKITFQNRAAIESKKEEEKILTLEVEKYGNALASFDVVDGDRKVAEIRESIPHNERLALLPSSKKGYRPVLDVTVLPGVDLSLIAIITVMASDWVFSSNY</sequence>
<organism evidence="3 4">
    <name type="scientific">Aspergillus thermomutatus</name>
    <name type="common">Neosartorya pseudofischeri</name>
    <dbReference type="NCBI Taxonomy" id="41047"/>
    <lineage>
        <taxon>Eukaryota</taxon>
        <taxon>Fungi</taxon>
        <taxon>Dikarya</taxon>
        <taxon>Ascomycota</taxon>
        <taxon>Pezizomycotina</taxon>
        <taxon>Eurotiomycetes</taxon>
        <taxon>Eurotiomycetidae</taxon>
        <taxon>Eurotiales</taxon>
        <taxon>Aspergillaceae</taxon>
        <taxon>Aspergillus</taxon>
        <taxon>Aspergillus subgen. Fumigati</taxon>
    </lineage>
</organism>
<evidence type="ECO:0000256" key="1">
    <source>
        <dbReference type="ARBA" id="ARBA00005437"/>
    </source>
</evidence>
<dbReference type="OrthoDB" id="97518at2759"/>
<dbReference type="EMBL" id="NKHU02000021">
    <property type="protein sequence ID" value="RHZ64724.1"/>
    <property type="molecule type" value="Genomic_DNA"/>
</dbReference>
<dbReference type="InterPro" id="IPR007612">
    <property type="entry name" value="LOR"/>
</dbReference>
<comment type="similarity">
    <text evidence="1">Belongs to the LOR family.</text>
</comment>
<dbReference type="GeneID" id="38131025"/>
<dbReference type="InterPro" id="IPR025659">
    <property type="entry name" value="Tubby-like_C"/>
</dbReference>
<dbReference type="VEuPathDB" id="FungiDB:CDV56_109051"/>
<dbReference type="Gene3D" id="2.40.160.200">
    <property type="entry name" value="LURP1-related"/>
    <property type="match status" value="1"/>
</dbReference>
<dbReference type="SUPFAM" id="SSF54518">
    <property type="entry name" value="Tubby C-terminal domain-like"/>
    <property type="match status" value="1"/>
</dbReference>
<keyword evidence="4" id="KW-1185">Reference proteome</keyword>
<gene>
    <name evidence="3" type="ORF">CDV56_109051</name>
</gene>
<evidence type="ECO:0000313" key="4">
    <source>
        <dbReference type="Proteomes" id="UP000215305"/>
    </source>
</evidence>
<proteinExistence type="inferred from homology"/>
<name>A0A397HTV5_ASPTH</name>
<accession>A0A397HTV5</accession>
<feature type="region of interest" description="Disordered" evidence="2">
    <location>
        <begin position="1"/>
        <end position="21"/>
    </location>
</feature>
<feature type="compositionally biased region" description="Low complexity" evidence="2">
    <location>
        <begin position="1"/>
        <end position="16"/>
    </location>
</feature>
<comment type="caution">
    <text evidence="3">The sequence shown here is derived from an EMBL/GenBank/DDBJ whole genome shotgun (WGS) entry which is preliminary data.</text>
</comment>
<dbReference type="Pfam" id="PF04525">
    <property type="entry name" value="LOR"/>
    <property type="match status" value="1"/>
</dbReference>
<protein>
    <recommendedName>
        <fullName evidence="5">Tubby C-terminal domain-containing protein</fullName>
    </recommendedName>
</protein>
<dbReference type="AlphaFoldDB" id="A0A397HTV5"/>
<evidence type="ECO:0008006" key="5">
    <source>
        <dbReference type="Google" id="ProtNLM"/>
    </source>
</evidence>
<reference evidence="3" key="1">
    <citation type="submission" date="2018-08" db="EMBL/GenBank/DDBJ databases">
        <title>Draft genome sequence of azole-resistant Aspergillus thermomutatus (Neosartorya pseudofischeri) strain HMR AF 39, isolated from a human nasal aspirate.</title>
        <authorList>
            <person name="Parent-Michaud M."/>
            <person name="Dufresne P.J."/>
            <person name="Fournier E."/>
            <person name="Martineau C."/>
            <person name="Moreira S."/>
            <person name="Perkins V."/>
            <person name="De Repentigny L."/>
            <person name="Dufresne S.F."/>
        </authorList>
    </citation>
    <scope>NUCLEOTIDE SEQUENCE [LARGE SCALE GENOMIC DNA]</scope>
    <source>
        <strain evidence="3">HMR AF 39</strain>
    </source>
</reference>
<dbReference type="Proteomes" id="UP000215305">
    <property type="component" value="Unassembled WGS sequence"/>
</dbReference>
<dbReference type="RefSeq" id="XP_026617619.1">
    <property type="nucleotide sequence ID" value="XM_026762670.1"/>
</dbReference>
<evidence type="ECO:0000313" key="3">
    <source>
        <dbReference type="EMBL" id="RHZ64724.1"/>
    </source>
</evidence>
<dbReference type="InterPro" id="IPR038595">
    <property type="entry name" value="LOR_sf"/>
</dbReference>